<dbReference type="GO" id="GO:0019150">
    <property type="term" value="F:D-ribulokinase activity"/>
    <property type="evidence" value="ECO:0007669"/>
    <property type="project" value="UniProtKB-EC"/>
</dbReference>
<feature type="domain" description="Carbohydrate kinase FGGY N-terminal" evidence="10">
    <location>
        <begin position="69"/>
        <end position="298"/>
    </location>
</feature>
<evidence type="ECO:0000256" key="1">
    <source>
        <dbReference type="ARBA" id="ARBA00001968"/>
    </source>
</evidence>
<reference evidence="12 13" key="1">
    <citation type="journal article" date="2021" name="Nat. Commun.">
        <title>Incipient diploidization of the medicinal plant Perilla within 10,000 years.</title>
        <authorList>
            <person name="Zhang Y."/>
            <person name="Shen Q."/>
            <person name="Leng L."/>
            <person name="Zhang D."/>
            <person name="Chen S."/>
            <person name="Shi Y."/>
            <person name="Ning Z."/>
            <person name="Chen S."/>
        </authorList>
    </citation>
    <scope>NUCLEOTIDE SEQUENCE [LARGE SCALE GENOMIC DNA]</scope>
    <source>
        <strain evidence="13">cv. PC099</strain>
    </source>
</reference>
<dbReference type="InterPro" id="IPR043129">
    <property type="entry name" value="ATPase_NBD"/>
</dbReference>
<organism evidence="12 13">
    <name type="scientific">Perilla frutescens var. hirtella</name>
    <name type="common">Perilla citriodora</name>
    <name type="synonym">Perilla setoyensis</name>
    <dbReference type="NCBI Taxonomy" id="608512"/>
    <lineage>
        <taxon>Eukaryota</taxon>
        <taxon>Viridiplantae</taxon>
        <taxon>Streptophyta</taxon>
        <taxon>Embryophyta</taxon>
        <taxon>Tracheophyta</taxon>
        <taxon>Spermatophyta</taxon>
        <taxon>Magnoliopsida</taxon>
        <taxon>eudicotyledons</taxon>
        <taxon>Gunneridae</taxon>
        <taxon>Pentapetalae</taxon>
        <taxon>asterids</taxon>
        <taxon>lamiids</taxon>
        <taxon>Lamiales</taxon>
        <taxon>Lamiaceae</taxon>
        <taxon>Nepetoideae</taxon>
        <taxon>Elsholtzieae</taxon>
        <taxon>Perilla</taxon>
    </lineage>
</organism>
<dbReference type="PANTHER" id="PTHR10196">
    <property type="entry name" value="SUGAR KINASE"/>
    <property type="match status" value="1"/>
</dbReference>
<evidence type="ECO:0000256" key="6">
    <source>
        <dbReference type="ARBA" id="ARBA00022840"/>
    </source>
</evidence>
<keyword evidence="4" id="KW-0547">Nucleotide-binding</keyword>
<comment type="catalytic activity">
    <reaction evidence="7">
        <text>D-ribulose + ATP = D-ribulose 5-phosphate + ADP + H(+)</text>
        <dbReference type="Rhea" id="RHEA:17601"/>
        <dbReference type="ChEBI" id="CHEBI:15378"/>
        <dbReference type="ChEBI" id="CHEBI:17173"/>
        <dbReference type="ChEBI" id="CHEBI:30616"/>
        <dbReference type="ChEBI" id="CHEBI:58121"/>
        <dbReference type="ChEBI" id="CHEBI:456216"/>
        <dbReference type="EC" id="2.7.1.47"/>
    </reaction>
</comment>
<dbReference type="GO" id="GO:0005524">
    <property type="term" value="F:ATP binding"/>
    <property type="evidence" value="ECO:0007669"/>
    <property type="project" value="UniProtKB-KW"/>
</dbReference>
<dbReference type="FunFam" id="3.30.420.40:FF:000180">
    <property type="entry name" value="D-ribulose kinase isoform X1"/>
    <property type="match status" value="1"/>
</dbReference>
<dbReference type="Proteomes" id="UP001190926">
    <property type="component" value="Unassembled WGS sequence"/>
</dbReference>
<name>A0AAD4IS36_PERFH</name>
<evidence type="ECO:0000256" key="9">
    <source>
        <dbReference type="ARBA" id="ARBA00072590"/>
    </source>
</evidence>
<comment type="caution">
    <text evidence="12">The sequence shown here is derived from an EMBL/GenBank/DDBJ whole genome shotgun (WGS) entry which is preliminary data.</text>
</comment>
<sequence>MVASLYSCTCSLLLHQHLSPKLPSYHYNARKSISTTSISNALIKPEPRITSLRAGKVNMDVDLEKGEQLYLGMDFGTSGARYALIDKEGEIRAEGKREYPSYRSEETVDWVKSWRTTLFGLLEDIPVHLRPSVASISIDGTSATTMIVDSETGESLCKPFLYNQSCPDALPIVKAVAPANHTVCNGSSTLCKLVSWWSSCDTPKTSAVLLHQADWLLWLLHGKLGVSDYNNALKVGYDPEVESYPPWLLAQPYSSVLPLVQAPGTTIGSMKENIRTSYGFSKDCIICTGTTDSIAAFLAARADQPGKAVTSLGSTLAIKLSSTRRVEDARFGVYSHRLDDKWLVGGASNTGGAVLRQIFTDDQLEQLSKKINPAEASPFDYYPLIDIGERFPTADPKMEPRLHPRPENDVEYLHGILESIARIEAKGYSLLKELGATPVDEVFTAGGGSRNEKWIEIRERILGLPVRKALQTEAAYGAALLAMKGAAQQMACVQRMIKTGIRLYKPRGIDLAASTINRLGASPNSYHSSADPNFYHPFCSTWSSDGGRWILLNGKRQYFVDTFSMVNALAAKGVPPKHAKAITSSLVQVLVELEKDPYLPSSTLHAKLKSLRKTINKMRPEFTEDVAPVQHSHVNPKKRRVPGKLANLTTETIHLNEMDSEEMATATVQRIIQSGIRFYKPRGINFAPSNINRVVPVRASPIISYRSLCSSSSSDSRSNLFNGKRYYFVDTLAMVKGLEAQGIPPKHAEAITSSMIEVLAELEKDPNHRFSLLQSKADSLRKNIKKMRREADKEVIFVQYSLLNLERKKVKERSMSS</sequence>
<keyword evidence="5" id="KW-0418">Kinase</keyword>
<evidence type="ECO:0000259" key="10">
    <source>
        <dbReference type="Pfam" id="PF00370"/>
    </source>
</evidence>
<comment type="similarity">
    <text evidence="2">Belongs to the FGGY kinase family.</text>
</comment>
<dbReference type="FunFam" id="3.30.420.40:FF:000220">
    <property type="entry name" value="D-ribulose kinase"/>
    <property type="match status" value="1"/>
</dbReference>
<dbReference type="GO" id="GO:0005997">
    <property type="term" value="P:xylulose metabolic process"/>
    <property type="evidence" value="ECO:0007669"/>
    <property type="project" value="TreeGrafter"/>
</dbReference>
<dbReference type="InterPro" id="IPR018485">
    <property type="entry name" value="FGGY_C"/>
</dbReference>
<dbReference type="InterPro" id="IPR018484">
    <property type="entry name" value="FGGY_N"/>
</dbReference>
<evidence type="ECO:0000313" key="13">
    <source>
        <dbReference type="Proteomes" id="UP001190926"/>
    </source>
</evidence>
<evidence type="ECO:0000256" key="3">
    <source>
        <dbReference type="ARBA" id="ARBA00022679"/>
    </source>
</evidence>
<dbReference type="EC" id="2.7.1.47" evidence="8"/>
<feature type="domain" description="Carbohydrate kinase FGGY C-terminal" evidence="11">
    <location>
        <begin position="332"/>
        <end position="484"/>
    </location>
</feature>
<evidence type="ECO:0000259" key="11">
    <source>
        <dbReference type="Pfam" id="PF02782"/>
    </source>
</evidence>
<accession>A0AAD4IS36</accession>
<dbReference type="Gene3D" id="3.30.420.40">
    <property type="match status" value="2"/>
</dbReference>
<gene>
    <name evidence="12" type="ORF">C2S53_014044</name>
</gene>
<protein>
    <recommendedName>
        <fullName evidence="9">D-ribulose kinase</fullName>
        <ecNumber evidence="8">2.7.1.47</ecNumber>
    </recommendedName>
</protein>
<evidence type="ECO:0000256" key="4">
    <source>
        <dbReference type="ARBA" id="ARBA00022741"/>
    </source>
</evidence>
<dbReference type="GO" id="GO:0005829">
    <property type="term" value="C:cytosol"/>
    <property type="evidence" value="ECO:0007669"/>
    <property type="project" value="TreeGrafter"/>
</dbReference>
<evidence type="ECO:0000256" key="8">
    <source>
        <dbReference type="ARBA" id="ARBA00066370"/>
    </source>
</evidence>
<evidence type="ECO:0000256" key="5">
    <source>
        <dbReference type="ARBA" id="ARBA00022777"/>
    </source>
</evidence>
<dbReference type="Gene3D" id="1.20.5.340">
    <property type="match status" value="1"/>
</dbReference>
<dbReference type="AlphaFoldDB" id="A0AAD4IS36"/>
<dbReference type="Pfam" id="PF02782">
    <property type="entry name" value="FGGY_C"/>
    <property type="match status" value="1"/>
</dbReference>
<proteinExistence type="inferred from homology"/>
<dbReference type="GO" id="GO:0004856">
    <property type="term" value="F:D-xylulokinase activity"/>
    <property type="evidence" value="ECO:0007669"/>
    <property type="project" value="TreeGrafter"/>
</dbReference>
<keyword evidence="13" id="KW-1185">Reference proteome</keyword>
<dbReference type="CDD" id="cd07783">
    <property type="entry name" value="ASKHA_NBD_FGGY_SePSK_AtXK1-like"/>
    <property type="match status" value="1"/>
</dbReference>
<keyword evidence="3" id="KW-0808">Transferase</keyword>
<evidence type="ECO:0000256" key="2">
    <source>
        <dbReference type="ARBA" id="ARBA00009156"/>
    </source>
</evidence>
<dbReference type="EMBL" id="SDAM02004199">
    <property type="protein sequence ID" value="KAH6820306.1"/>
    <property type="molecule type" value="Genomic_DNA"/>
</dbReference>
<dbReference type="PANTHER" id="PTHR10196:SF80">
    <property type="entry name" value="D-RIBULOSE KINASE"/>
    <property type="match status" value="1"/>
</dbReference>
<keyword evidence="6" id="KW-0067">ATP-binding</keyword>
<dbReference type="SUPFAM" id="SSF53067">
    <property type="entry name" value="Actin-like ATPase domain"/>
    <property type="match status" value="2"/>
</dbReference>
<dbReference type="Pfam" id="PF00370">
    <property type="entry name" value="FGGY_N"/>
    <property type="match status" value="1"/>
</dbReference>
<evidence type="ECO:0000313" key="12">
    <source>
        <dbReference type="EMBL" id="KAH6820306.1"/>
    </source>
</evidence>
<comment type="cofactor">
    <cofactor evidence="1">
        <name>a divalent metal cation</name>
        <dbReference type="ChEBI" id="CHEBI:60240"/>
    </cofactor>
</comment>
<evidence type="ECO:0000256" key="7">
    <source>
        <dbReference type="ARBA" id="ARBA00051146"/>
    </source>
</evidence>